<gene>
    <name evidence="1" type="ORF">Bca52824_096267</name>
</gene>
<dbReference type="AlphaFoldDB" id="A0A8X7TH54"/>
<evidence type="ECO:0000313" key="1">
    <source>
        <dbReference type="EMBL" id="KAG2241890.1"/>
    </source>
</evidence>
<keyword evidence="2" id="KW-1185">Reference proteome</keyword>
<comment type="caution">
    <text evidence="1">The sequence shown here is derived from an EMBL/GenBank/DDBJ whole genome shotgun (WGS) entry which is preliminary data.</text>
</comment>
<protein>
    <submittedName>
        <fullName evidence="1">Uncharacterized protein</fullName>
    </submittedName>
</protein>
<evidence type="ECO:0000313" key="2">
    <source>
        <dbReference type="Proteomes" id="UP000886595"/>
    </source>
</evidence>
<proteinExistence type="predicted"/>
<name>A0A8X7TH54_BRACI</name>
<sequence length="216" mass="23084">MNYIKPAAMIPVDTAVSESSFELMLRQDALARLVHMRAAFHRKGRSNLSDKGLNLSGCVAARPLCHHNTRRVFKSSAKDSTALRCAAVAASGTFNQRDDQLCESAVPRTSSVPYWWVNNPTLGEFCFTMIGRADIEGSKSSVAMSGSCHKPVIPVMCAPAKLPRQCPRRIDRPASLGSKEGLLPASDSAIGLESSSTGSSFPLILPSRSLGCGFAG</sequence>
<organism evidence="1 2">
    <name type="scientific">Brassica carinata</name>
    <name type="common">Ethiopian mustard</name>
    <name type="synonym">Abyssinian cabbage</name>
    <dbReference type="NCBI Taxonomy" id="52824"/>
    <lineage>
        <taxon>Eukaryota</taxon>
        <taxon>Viridiplantae</taxon>
        <taxon>Streptophyta</taxon>
        <taxon>Embryophyta</taxon>
        <taxon>Tracheophyta</taxon>
        <taxon>Spermatophyta</taxon>
        <taxon>Magnoliopsida</taxon>
        <taxon>eudicotyledons</taxon>
        <taxon>Gunneridae</taxon>
        <taxon>Pentapetalae</taxon>
        <taxon>rosids</taxon>
        <taxon>malvids</taxon>
        <taxon>Brassicales</taxon>
        <taxon>Brassicaceae</taxon>
        <taxon>Brassiceae</taxon>
        <taxon>Brassica</taxon>
    </lineage>
</organism>
<dbReference type="Proteomes" id="UP000886595">
    <property type="component" value="Unassembled WGS sequence"/>
</dbReference>
<dbReference type="OrthoDB" id="10612889at2759"/>
<reference evidence="1 2" key="1">
    <citation type="submission" date="2020-02" db="EMBL/GenBank/DDBJ databases">
        <authorList>
            <person name="Ma Q."/>
            <person name="Huang Y."/>
            <person name="Song X."/>
            <person name="Pei D."/>
        </authorList>
    </citation>
    <scope>NUCLEOTIDE SEQUENCE [LARGE SCALE GENOMIC DNA]</scope>
    <source>
        <strain evidence="1">Sxm20200214</strain>
        <tissue evidence="1">Leaf</tissue>
    </source>
</reference>
<accession>A0A8X7TH54</accession>
<dbReference type="EMBL" id="JAAMPC010000767">
    <property type="protein sequence ID" value="KAG2241890.1"/>
    <property type="molecule type" value="Genomic_DNA"/>
</dbReference>